<protein>
    <submittedName>
        <fullName evidence="1">Uncharacterized protein</fullName>
    </submittedName>
</protein>
<proteinExistence type="predicted"/>
<name>A0ACC3BVF3_PYRYE</name>
<gene>
    <name evidence="1" type="ORF">I4F81_004075</name>
</gene>
<keyword evidence="2" id="KW-1185">Reference proteome</keyword>
<sequence>MASLERPPEDGTPVGGTKAATAGAAAMAAAAASPTAVNGADPLPPLRLSRTGAEEGTSPSGSRLLVRLRSSTPSRPPSRCPADAERSVGCFGRLSSAAPGLSSLGSAAVAEDPRIACGFVRSNAALLTIFSDEYVQTRQWSSWGPDAGHLPAFTLWAAWYGIYRESTVLSGVYERSLKEIVASTLSAANNCNFCGNGHAVCARATGAPWSLRKSIAAAKDDTVNVADVRLASFLVWARAFRSPDSTAIRIPPLLLPRDAVELLGTILQVLYKNGIVKLFVGLHPLPDAAPAVVRALNNRPRLLAGLNRMLALTFKDSRGCQPGRMKEVWEVLPEPFSPADVELPKDLRWAVPNENVADALRFMHAEQERARTRFIPSVVSSAYIGFLNAWRGDVPDMTTDWPAAVETEGVRAAGPDTVFLARFVVVAGVAGQQLPKVRLEEFLHRWKGDQPDLAMKSICSWASWMAARRIVSWMAAPLASVTVMGGGGTDSSEELPPVSLSMALGMGGLPIVADELL</sequence>
<evidence type="ECO:0000313" key="2">
    <source>
        <dbReference type="Proteomes" id="UP000798662"/>
    </source>
</evidence>
<accession>A0ACC3BVF3</accession>
<reference evidence="1" key="1">
    <citation type="submission" date="2019-11" db="EMBL/GenBank/DDBJ databases">
        <title>Nori genome reveals adaptations in red seaweeds to the harsh intertidal environment.</title>
        <authorList>
            <person name="Wang D."/>
            <person name="Mao Y."/>
        </authorList>
    </citation>
    <scope>NUCLEOTIDE SEQUENCE</scope>
    <source>
        <tissue evidence="1">Gametophyte</tissue>
    </source>
</reference>
<comment type="caution">
    <text evidence="1">The sequence shown here is derived from an EMBL/GenBank/DDBJ whole genome shotgun (WGS) entry which is preliminary data.</text>
</comment>
<evidence type="ECO:0000313" key="1">
    <source>
        <dbReference type="EMBL" id="KAK1861492.1"/>
    </source>
</evidence>
<dbReference type="Proteomes" id="UP000798662">
    <property type="component" value="Chromosome 1"/>
</dbReference>
<dbReference type="EMBL" id="CM020618">
    <property type="protein sequence ID" value="KAK1861492.1"/>
    <property type="molecule type" value="Genomic_DNA"/>
</dbReference>
<organism evidence="1 2">
    <name type="scientific">Pyropia yezoensis</name>
    <name type="common">Susabi-nori</name>
    <name type="synonym">Porphyra yezoensis</name>
    <dbReference type="NCBI Taxonomy" id="2788"/>
    <lineage>
        <taxon>Eukaryota</taxon>
        <taxon>Rhodophyta</taxon>
        <taxon>Bangiophyceae</taxon>
        <taxon>Bangiales</taxon>
        <taxon>Bangiaceae</taxon>
        <taxon>Pyropia</taxon>
    </lineage>
</organism>